<dbReference type="SUPFAM" id="SSF46894">
    <property type="entry name" value="C-terminal effector domain of the bipartite response regulators"/>
    <property type="match status" value="1"/>
</dbReference>
<feature type="modified residue" description="4-aspartylphosphate" evidence="3">
    <location>
        <position position="56"/>
    </location>
</feature>
<dbReference type="GO" id="GO:0003677">
    <property type="term" value="F:DNA binding"/>
    <property type="evidence" value="ECO:0007669"/>
    <property type="project" value="UniProtKB-KW"/>
</dbReference>
<dbReference type="SUPFAM" id="SSF52172">
    <property type="entry name" value="CheY-like"/>
    <property type="match status" value="1"/>
</dbReference>
<dbReference type="InterPro" id="IPR058245">
    <property type="entry name" value="NreC/VraR/RcsB-like_REC"/>
</dbReference>
<dbReference type="CDD" id="cd06170">
    <property type="entry name" value="LuxR_C_like"/>
    <property type="match status" value="1"/>
</dbReference>
<feature type="domain" description="HTH luxR-type" evidence="4">
    <location>
        <begin position="149"/>
        <end position="214"/>
    </location>
</feature>
<dbReference type="Proteomes" id="UP000636938">
    <property type="component" value="Unassembled WGS sequence"/>
</dbReference>
<dbReference type="InterPro" id="IPR039420">
    <property type="entry name" value="WalR-like"/>
</dbReference>
<dbReference type="PRINTS" id="PR00038">
    <property type="entry name" value="HTHLUXR"/>
</dbReference>
<dbReference type="PANTHER" id="PTHR43214:SF17">
    <property type="entry name" value="TRANSCRIPTIONAL REGULATORY PROTEIN RCSB"/>
    <property type="match status" value="1"/>
</dbReference>
<dbReference type="InterPro" id="IPR000792">
    <property type="entry name" value="Tscrpt_reg_LuxR_C"/>
</dbReference>
<dbReference type="InterPro" id="IPR036388">
    <property type="entry name" value="WH-like_DNA-bd_sf"/>
</dbReference>
<keyword evidence="2" id="KW-0238">DNA-binding</keyword>
<name>A0A8X8G0H7_9GAMM</name>
<evidence type="ECO:0000256" key="1">
    <source>
        <dbReference type="ARBA" id="ARBA00022553"/>
    </source>
</evidence>
<dbReference type="GO" id="GO:0000160">
    <property type="term" value="P:phosphorelay signal transduction system"/>
    <property type="evidence" value="ECO:0007669"/>
    <property type="project" value="InterPro"/>
</dbReference>
<dbReference type="AlphaFoldDB" id="A0A8X8G0H7"/>
<dbReference type="Gene3D" id="3.40.50.2300">
    <property type="match status" value="1"/>
</dbReference>
<evidence type="ECO:0000256" key="2">
    <source>
        <dbReference type="ARBA" id="ARBA00023125"/>
    </source>
</evidence>
<dbReference type="InterPro" id="IPR001789">
    <property type="entry name" value="Sig_transdc_resp-reg_receiver"/>
</dbReference>
<dbReference type="Pfam" id="PF00072">
    <property type="entry name" value="Response_reg"/>
    <property type="match status" value="1"/>
</dbReference>
<dbReference type="InterPro" id="IPR011006">
    <property type="entry name" value="CheY-like_superfamily"/>
</dbReference>
<feature type="domain" description="Response regulatory" evidence="5">
    <location>
        <begin position="6"/>
        <end position="124"/>
    </location>
</feature>
<dbReference type="PROSITE" id="PS50110">
    <property type="entry name" value="RESPONSE_REGULATORY"/>
    <property type="match status" value="1"/>
</dbReference>
<dbReference type="SMART" id="SM00421">
    <property type="entry name" value="HTH_LUXR"/>
    <property type="match status" value="1"/>
</dbReference>
<dbReference type="EMBL" id="JACSQS010000007">
    <property type="protein sequence ID" value="MBD7954305.1"/>
    <property type="molecule type" value="Genomic_DNA"/>
</dbReference>
<proteinExistence type="predicted"/>
<keyword evidence="1 3" id="KW-0597">Phosphoprotein</keyword>
<protein>
    <submittedName>
        <fullName evidence="6">Response regulator transcription factor</fullName>
    </submittedName>
</protein>
<evidence type="ECO:0000256" key="3">
    <source>
        <dbReference type="PROSITE-ProRule" id="PRU00169"/>
    </source>
</evidence>
<dbReference type="CDD" id="cd17535">
    <property type="entry name" value="REC_NarL-like"/>
    <property type="match status" value="1"/>
</dbReference>
<sequence length="220" mass="23694">MAFRHDIYTADDHEAVRGGVAAALASSEFVVTGEGATSDEVLALLATAVPDALVTDFAMPGVRFEDGLDYLEYVTTTYPTLPVVVLTMIRRPVVLQAMRDCGVRALVDKSEPLRVLPGALRRAVAGDTFISETFASLVDTLHVRVPKGAIIKSAKLSPSERAVLKLLGEGRNLREVADALERSFSTVSTLKQRAMAKVGLTNNSDLHDYIRHLDDTAGDA</sequence>
<dbReference type="Gene3D" id="1.10.10.10">
    <property type="entry name" value="Winged helix-like DNA-binding domain superfamily/Winged helix DNA-binding domain"/>
    <property type="match status" value="1"/>
</dbReference>
<gene>
    <name evidence="6" type="ORF">H9654_08805</name>
</gene>
<comment type="caution">
    <text evidence="6">The sequence shown here is derived from an EMBL/GenBank/DDBJ whole genome shotgun (WGS) entry which is preliminary data.</text>
</comment>
<dbReference type="Pfam" id="PF00196">
    <property type="entry name" value="GerE"/>
    <property type="match status" value="1"/>
</dbReference>
<evidence type="ECO:0000259" key="5">
    <source>
        <dbReference type="PROSITE" id="PS50110"/>
    </source>
</evidence>
<evidence type="ECO:0000259" key="4">
    <source>
        <dbReference type="PROSITE" id="PS50043"/>
    </source>
</evidence>
<dbReference type="GO" id="GO:0006355">
    <property type="term" value="P:regulation of DNA-templated transcription"/>
    <property type="evidence" value="ECO:0007669"/>
    <property type="project" value="InterPro"/>
</dbReference>
<reference evidence="6 7" key="1">
    <citation type="submission" date="2020-08" db="EMBL/GenBank/DDBJ databases">
        <title>A Genomic Blueprint of the Chicken Gut Microbiome.</title>
        <authorList>
            <person name="Gilroy R."/>
            <person name="Ravi A."/>
            <person name="Getino M."/>
            <person name="Pursley I."/>
            <person name="Horton D.L."/>
            <person name="Alikhan N.-F."/>
            <person name="Baker D."/>
            <person name="Gharbi K."/>
            <person name="Hall N."/>
            <person name="Watson M."/>
            <person name="Adriaenssens E.M."/>
            <person name="Foster-Nyarko E."/>
            <person name="Jarju S."/>
            <person name="Secka A."/>
            <person name="Antonio M."/>
            <person name="Oren A."/>
            <person name="Chaudhuri R."/>
            <person name="La Ragione R.M."/>
            <person name="Hildebrand F."/>
            <person name="Pallen M.J."/>
        </authorList>
    </citation>
    <scope>NUCLEOTIDE SEQUENCE [LARGE SCALE GENOMIC DNA]</scope>
    <source>
        <strain evidence="6 7">Sa5BUN4</strain>
    </source>
</reference>
<dbReference type="PROSITE" id="PS50043">
    <property type="entry name" value="HTH_LUXR_2"/>
    <property type="match status" value="1"/>
</dbReference>
<dbReference type="PANTHER" id="PTHR43214">
    <property type="entry name" value="TWO-COMPONENT RESPONSE REGULATOR"/>
    <property type="match status" value="1"/>
</dbReference>
<organism evidence="6 7">
    <name type="scientific">Stenotrophomonas lacuserhaii</name>
    <dbReference type="NCBI Taxonomy" id="2760084"/>
    <lineage>
        <taxon>Bacteria</taxon>
        <taxon>Pseudomonadati</taxon>
        <taxon>Pseudomonadota</taxon>
        <taxon>Gammaproteobacteria</taxon>
        <taxon>Lysobacterales</taxon>
        <taxon>Lysobacteraceae</taxon>
        <taxon>Stenotrophomonas</taxon>
    </lineage>
</organism>
<evidence type="ECO:0000313" key="7">
    <source>
        <dbReference type="Proteomes" id="UP000636938"/>
    </source>
</evidence>
<dbReference type="RefSeq" id="WP_191770525.1">
    <property type="nucleotide sequence ID" value="NZ_JACSQS010000007.1"/>
</dbReference>
<dbReference type="SMART" id="SM00448">
    <property type="entry name" value="REC"/>
    <property type="match status" value="1"/>
</dbReference>
<evidence type="ECO:0000313" key="6">
    <source>
        <dbReference type="EMBL" id="MBD7954305.1"/>
    </source>
</evidence>
<dbReference type="InterPro" id="IPR016032">
    <property type="entry name" value="Sig_transdc_resp-reg_C-effctor"/>
</dbReference>
<keyword evidence="7" id="KW-1185">Reference proteome</keyword>
<accession>A0A8X8G0H7</accession>